<dbReference type="Gene3D" id="3.40.50.360">
    <property type="match status" value="1"/>
</dbReference>
<comment type="caution">
    <text evidence="4">The sequence shown here is derived from an EMBL/GenBank/DDBJ whole genome shotgun (WGS) entry which is preliminary data.</text>
</comment>
<keyword evidence="2" id="KW-0288">FMN</keyword>
<evidence type="ECO:0000313" key="4">
    <source>
        <dbReference type="EMBL" id="KAK2954508.1"/>
    </source>
</evidence>
<proteinExistence type="predicted"/>
<dbReference type="InterPro" id="IPR029039">
    <property type="entry name" value="Flavoprotein-like_sf"/>
</dbReference>
<evidence type="ECO:0000256" key="1">
    <source>
        <dbReference type="ARBA" id="ARBA00022630"/>
    </source>
</evidence>
<keyword evidence="1" id="KW-0285">Flavoprotein</keyword>
<dbReference type="Proteomes" id="UP001281761">
    <property type="component" value="Unassembled WGS sequence"/>
</dbReference>
<evidence type="ECO:0000259" key="3">
    <source>
        <dbReference type="Pfam" id="PF03358"/>
    </source>
</evidence>
<dbReference type="Pfam" id="PF03358">
    <property type="entry name" value="FMN_red"/>
    <property type="match status" value="1"/>
</dbReference>
<dbReference type="PANTHER" id="PTHR43278">
    <property type="entry name" value="NAD(P)H-DEPENDENT FMN-CONTAINING OXIDOREDUCTASE YWQN-RELATED"/>
    <property type="match status" value="1"/>
</dbReference>
<dbReference type="InterPro" id="IPR051796">
    <property type="entry name" value="ISF_SsuE-like"/>
</dbReference>
<keyword evidence="5" id="KW-1185">Reference proteome</keyword>
<dbReference type="InterPro" id="IPR005025">
    <property type="entry name" value="FMN_Rdtase-like_dom"/>
</dbReference>
<dbReference type="EMBL" id="JARBJD010000077">
    <property type="protein sequence ID" value="KAK2954508.1"/>
    <property type="molecule type" value="Genomic_DNA"/>
</dbReference>
<organism evidence="4 5">
    <name type="scientific">Blattamonas nauphoetae</name>
    <dbReference type="NCBI Taxonomy" id="2049346"/>
    <lineage>
        <taxon>Eukaryota</taxon>
        <taxon>Metamonada</taxon>
        <taxon>Preaxostyla</taxon>
        <taxon>Oxymonadida</taxon>
        <taxon>Blattamonas</taxon>
    </lineage>
</organism>
<name>A0ABQ9XQ13_9EUKA</name>
<evidence type="ECO:0000256" key="2">
    <source>
        <dbReference type="ARBA" id="ARBA00022643"/>
    </source>
</evidence>
<gene>
    <name evidence="4" type="ORF">BLNAU_10528</name>
</gene>
<sequence length="198" mass="21641">MSDPKPLKVVAFNGSAKIHGNTAQLIDMVLAPLREAGVECEIIQTLNARHVTGCRGCSGCKDKGRCIRATEGDPINEWYAKMVEADGIIIASPTHYANVSVEIKSLIDRIGWMASKNGWPLRHKLGAAIAAVRRGGATNVFNAINHFYTIQEIHVVSSRYWNDGIGFAPGEVQNDEEGKMVMKTLGENMAMMLKKMNA</sequence>
<dbReference type="PANTHER" id="PTHR43278:SF4">
    <property type="entry name" value="NAD(P)H-DEPENDENT FMN-CONTAINING OXIDOREDUCTASE YWQN-RELATED"/>
    <property type="match status" value="1"/>
</dbReference>
<evidence type="ECO:0000313" key="5">
    <source>
        <dbReference type="Proteomes" id="UP001281761"/>
    </source>
</evidence>
<protein>
    <submittedName>
        <fullName evidence="4">Iron-sulfur flavoprotein</fullName>
    </submittedName>
</protein>
<reference evidence="4 5" key="1">
    <citation type="journal article" date="2022" name="bioRxiv">
        <title>Genomics of Preaxostyla Flagellates Illuminates Evolutionary Transitions and the Path Towards Mitochondrial Loss.</title>
        <authorList>
            <person name="Novak L.V.F."/>
            <person name="Treitli S.C."/>
            <person name="Pyrih J."/>
            <person name="Halakuc P."/>
            <person name="Pipaliya S.V."/>
            <person name="Vacek V."/>
            <person name="Brzon O."/>
            <person name="Soukal P."/>
            <person name="Eme L."/>
            <person name="Dacks J.B."/>
            <person name="Karnkowska A."/>
            <person name="Elias M."/>
            <person name="Hampl V."/>
        </authorList>
    </citation>
    <scope>NUCLEOTIDE SEQUENCE [LARGE SCALE GENOMIC DNA]</scope>
    <source>
        <strain evidence="4">NAU3</strain>
        <tissue evidence="4">Gut</tissue>
    </source>
</reference>
<feature type="domain" description="NADPH-dependent FMN reductase-like" evidence="3">
    <location>
        <begin position="8"/>
        <end position="163"/>
    </location>
</feature>
<dbReference type="SUPFAM" id="SSF52218">
    <property type="entry name" value="Flavoproteins"/>
    <property type="match status" value="1"/>
</dbReference>
<accession>A0ABQ9XQ13</accession>